<organism evidence="3 4">
    <name type="scientific">Actinokineospora iranica</name>
    <dbReference type="NCBI Taxonomy" id="1271860"/>
    <lineage>
        <taxon>Bacteria</taxon>
        <taxon>Bacillati</taxon>
        <taxon>Actinomycetota</taxon>
        <taxon>Actinomycetes</taxon>
        <taxon>Pseudonocardiales</taxon>
        <taxon>Pseudonocardiaceae</taxon>
        <taxon>Actinokineospora</taxon>
    </lineage>
</organism>
<evidence type="ECO:0000313" key="3">
    <source>
        <dbReference type="EMBL" id="SDC89496.1"/>
    </source>
</evidence>
<sequence>MQIIGALLGLLFVLWLAAMLFGLAMSVVVTIAPVMFLVGMLAAFGVALLALAGARGRRPLTVGPDDVRAGLGKARVAPQADRPDPAWPVYFVGQWRIDLVTVAQQTWRDLGWAWRWLRDKLRYRGGPAAVIGIVAYPLLTIASGGALLGLVLVLVLCGTLLALAWLGWLLVVLVAGSVDRGVRALRKAESSCPTCFHVAKIPAFPCGNCGETHYDLRPGKLGALWRRCACGARLPTTVLRAAARLTATCPSCGGPLRPGAGVLTDLRLPVFGPVSAGKTRLVYAAMLALRDQASARGAALDFVDDHSREVFDRGAALISSGGDTVKTPAGAPSAAITLRFTRARRRVLLHLFDAPGESFSDRDENTELEFLDHAQGLVFVVDPFSVRWVRDQLTGPDDKHLVRANPARDDPEQTYHLTVRRLRDFRVDTGKRRLAVVVVKADLLDDLPAGEGLRPGRVKRWLEDAGLDNLVLAAERDFAEVRFFVVASLADRGTPRSPAHPFAWLMARSGFALLPVDDQVEESV</sequence>
<feature type="transmembrane region" description="Helical" evidence="1">
    <location>
        <begin position="128"/>
        <end position="154"/>
    </location>
</feature>
<keyword evidence="4" id="KW-1185">Reference proteome</keyword>
<dbReference type="Pfam" id="PF19993">
    <property type="entry name" value="DO-GTPase2"/>
    <property type="match status" value="1"/>
</dbReference>
<reference evidence="4" key="1">
    <citation type="submission" date="2016-10" db="EMBL/GenBank/DDBJ databases">
        <authorList>
            <person name="Varghese N."/>
            <person name="Submissions S."/>
        </authorList>
    </citation>
    <scope>NUCLEOTIDE SEQUENCE [LARGE SCALE GENOMIC DNA]</scope>
    <source>
        <strain evidence="4">IBRC-M 10403</strain>
    </source>
</reference>
<dbReference type="SUPFAM" id="SSF52540">
    <property type="entry name" value="P-loop containing nucleoside triphosphate hydrolases"/>
    <property type="match status" value="1"/>
</dbReference>
<dbReference type="InterPro" id="IPR027417">
    <property type="entry name" value="P-loop_NTPase"/>
</dbReference>
<feature type="transmembrane region" description="Helical" evidence="1">
    <location>
        <begin position="160"/>
        <end position="178"/>
    </location>
</feature>
<protein>
    <recommendedName>
        <fullName evidence="2">Double-GTPase 2 domain-containing protein</fullName>
    </recommendedName>
</protein>
<dbReference type="InterPro" id="IPR045528">
    <property type="entry name" value="DO-GTPase2"/>
</dbReference>
<dbReference type="STRING" id="1271860.SAMN05216174_105186"/>
<feature type="domain" description="Double-GTPase 2" evidence="2">
    <location>
        <begin position="268"/>
        <end position="505"/>
    </location>
</feature>
<evidence type="ECO:0000256" key="1">
    <source>
        <dbReference type="SAM" id="Phobius"/>
    </source>
</evidence>
<proteinExistence type="predicted"/>
<keyword evidence="1" id="KW-1133">Transmembrane helix</keyword>
<evidence type="ECO:0000259" key="2">
    <source>
        <dbReference type="Pfam" id="PF19993"/>
    </source>
</evidence>
<accession>A0A1G6QCS8</accession>
<feature type="transmembrane region" description="Helical" evidence="1">
    <location>
        <begin position="36"/>
        <end position="54"/>
    </location>
</feature>
<name>A0A1G6QCS8_9PSEU</name>
<dbReference type="RefSeq" id="WP_228771592.1">
    <property type="nucleotide sequence ID" value="NZ_FMZZ01000005.1"/>
</dbReference>
<evidence type="ECO:0000313" key="4">
    <source>
        <dbReference type="Proteomes" id="UP000199501"/>
    </source>
</evidence>
<dbReference type="EMBL" id="FMZZ01000005">
    <property type="protein sequence ID" value="SDC89496.1"/>
    <property type="molecule type" value="Genomic_DNA"/>
</dbReference>
<dbReference type="Proteomes" id="UP000199501">
    <property type="component" value="Unassembled WGS sequence"/>
</dbReference>
<keyword evidence="1" id="KW-0472">Membrane</keyword>
<keyword evidence="1" id="KW-0812">Transmembrane</keyword>
<gene>
    <name evidence="3" type="ORF">SAMN05216174_105186</name>
</gene>
<dbReference type="AlphaFoldDB" id="A0A1G6QCS8"/>